<sequence length="32" mass="3883">MKFESLNRKVKLKSQCRLLYLNGKSTYKIKYT</sequence>
<protein>
    <submittedName>
        <fullName evidence="1">Uncharacterized protein</fullName>
    </submittedName>
</protein>
<evidence type="ECO:0000313" key="1">
    <source>
        <dbReference type="EMBL" id="JAH15414.1"/>
    </source>
</evidence>
<name>A0A0E9QF58_ANGAN</name>
<accession>A0A0E9QF58</accession>
<dbReference type="EMBL" id="GBXM01093163">
    <property type="protein sequence ID" value="JAH15414.1"/>
    <property type="molecule type" value="Transcribed_RNA"/>
</dbReference>
<organism evidence="1">
    <name type="scientific">Anguilla anguilla</name>
    <name type="common">European freshwater eel</name>
    <name type="synonym">Muraena anguilla</name>
    <dbReference type="NCBI Taxonomy" id="7936"/>
    <lineage>
        <taxon>Eukaryota</taxon>
        <taxon>Metazoa</taxon>
        <taxon>Chordata</taxon>
        <taxon>Craniata</taxon>
        <taxon>Vertebrata</taxon>
        <taxon>Euteleostomi</taxon>
        <taxon>Actinopterygii</taxon>
        <taxon>Neopterygii</taxon>
        <taxon>Teleostei</taxon>
        <taxon>Anguilliformes</taxon>
        <taxon>Anguillidae</taxon>
        <taxon>Anguilla</taxon>
    </lineage>
</organism>
<reference evidence="1" key="2">
    <citation type="journal article" date="2015" name="Fish Shellfish Immunol.">
        <title>Early steps in the European eel (Anguilla anguilla)-Vibrio vulnificus interaction in the gills: Role of the RtxA13 toxin.</title>
        <authorList>
            <person name="Callol A."/>
            <person name="Pajuelo D."/>
            <person name="Ebbesson L."/>
            <person name="Teles M."/>
            <person name="MacKenzie S."/>
            <person name="Amaro C."/>
        </authorList>
    </citation>
    <scope>NUCLEOTIDE SEQUENCE</scope>
</reference>
<proteinExistence type="predicted"/>
<reference evidence="1" key="1">
    <citation type="submission" date="2014-11" db="EMBL/GenBank/DDBJ databases">
        <authorList>
            <person name="Amaro Gonzalez C."/>
        </authorList>
    </citation>
    <scope>NUCLEOTIDE SEQUENCE</scope>
</reference>
<dbReference type="AlphaFoldDB" id="A0A0E9QF58"/>